<reference evidence="8 9" key="1">
    <citation type="submission" date="2019-07" db="EMBL/GenBank/DDBJ databases">
        <authorList>
            <person name="Friedrich A."/>
            <person name="Schacherer J."/>
        </authorList>
    </citation>
    <scope>NUCLEOTIDE SEQUENCE [LARGE SCALE GENOMIC DNA]</scope>
</reference>
<comment type="subcellular location">
    <subcellularLocation>
        <location evidence="1">Nucleus</location>
    </subcellularLocation>
</comment>
<evidence type="ECO:0000256" key="4">
    <source>
        <dbReference type="ARBA" id="ARBA00023242"/>
    </source>
</evidence>
<sequence>MVEMDAKELTKAGQTDKKIVGTSEIKEENTSTSHNINDEKAKQDITTDKYESEEVHANKFIEDGSNDNAEKTGGQTADNIEKYNVIGPEKDNTSDGNATKTNDESKINNSNEGVEESAEVGQAKIISSETNKDKENPKEAEVVSDEIIKDSDKVEKKNQEGEVQLKDKKENSSTEPTETNDKLENKTAGGALFSINDVDELEEDEEEGKKEETEISEEETNKKKRPSLAEEDEGPEHKKLNTGSIEKDEKDEGKKLPPEDKDDPALKKQEAPMHQLPEITREDKTLEEVLEMMDDEDFTPIIPDAVTDYYLAKSGFSTSNRKIKRLLALATQKFISDIATDAYEYSRIRSNSAVYNSANPQVRARALMTATVMNIQGSNPSEKSDGENGNAENATSSLTNGPGQQAQNQKVTLTMEDLSSALDEYGLNVNRPQFYR</sequence>
<evidence type="ECO:0000313" key="8">
    <source>
        <dbReference type="EMBL" id="VUG20404.1"/>
    </source>
</evidence>
<evidence type="ECO:0000256" key="6">
    <source>
        <dbReference type="SAM" id="MobiDB-lite"/>
    </source>
</evidence>
<feature type="region of interest" description="Disordered" evidence="6">
    <location>
        <begin position="1"/>
        <end position="282"/>
    </location>
</feature>
<dbReference type="GO" id="GO:1990841">
    <property type="term" value="F:promoter-specific chromatin binding"/>
    <property type="evidence" value="ECO:0007669"/>
    <property type="project" value="TreeGrafter"/>
</dbReference>
<dbReference type="GO" id="GO:0006367">
    <property type="term" value="P:transcription initiation at RNA polymerase II promoter"/>
    <property type="evidence" value="ECO:0007669"/>
    <property type="project" value="TreeGrafter"/>
</dbReference>
<evidence type="ECO:0000256" key="1">
    <source>
        <dbReference type="ARBA" id="ARBA00004123"/>
    </source>
</evidence>
<evidence type="ECO:0000256" key="5">
    <source>
        <dbReference type="ARBA" id="ARBA00025730"/>
    </source>
</evidence>
<evidence type="ECO:0000313" key="9">
    <source>
        <dbReference type="Proteomes" id="UP000478008"/>
    </source>
</evidence>
<dbReference type="EMBL" id="CABFWN010000008">
    <property type="protein sequence ID" value="VUG20404.1"/>
    <property type="molecule type" value="Genomic_DNA"/>
</dbReference>
<feature type="compositionally biased region" description="Polar residues" evidence="6">
    <location>
        <begin position="390"/>
        <end position="410"/>
    </location>
</feature>
<evidence type="ECO:0000313" key="10">
    <source>
        <dbReference type="Proteomes" id="UP000568158"/>
    </source>
</evidence>
<dbReference type="GO" id="GO:0000124">
    <property type="term" value="C:SAGA complex"/>
    <property type="evidence" value="ECO:0007669"/>
    <property type="project" value="TreeGrafter"/>
</dbReference>
<evidence type="ECO:0000256" key="3">
    <source>
        <dbReference type="ARBA" id="ARBA00023163"/>
    </source>
</evidence>
<dbReference type="Proteomes" id="UP000478008">
    <property type="component" value="Unassembled WGS sequence"/>
</dbReference>
<feature type="compositionally biased region" description="Basic and acidic residues" evidence="6">
    <location>
        <begin position="36"/>
        <end position="62"/>
    </location>
</feature>
<organism evidence="8 9">
    <name type="scientific">Dekkera bruxellensis</name>
    <name type="common">Brettanomyces custersii</name>
    <dbReference type="NCBI Taxonomy" id="5007"/>
    <lineage>
        <taxon>Eukaryota</taxon>
        <taxon>Fungi</taxon>
        <taxon>Dikarya</taxon>
        <taxon>Ascomycota</taxon>
        <taxon>Saccharomycotina</taxon>
        <taxon>Pichiomycetes</taxon>
        <taxon>Pichiales</taxon>
        <taxon>Pichiaceae</taxon>
        <taxon>Brettanomyces</taxon>
    </lineage>
</organism>
<dbReference type="InterPro" id="IPR003923">
    <property type="entry name" value="TAF10"/>
</dbReference>
<dbReference type="GO" id="GO:0005669">
    <property type="term" value="C:transcription factor TFIID complex"/>
    <property type="evidence" value="ECO:0007669"/>
    <property type="project" value="TreeGrafter"/>
</dbReference>
<dbReference type="GO" id="GO:0016251">
    <property type="term" value="F:RNA polymerase II general transcription initiation factor activity"/>
    <property type="evidence" value="ECO:0007669"/>
    <property type="project" value="TreeGrafter"/>
</dbReference>
<feature type="compositionally biased region" description="Basic and acidic residues" evidence="6">
    <location>
        <begin position="235"/>
        <end position="271"/>
    </location>
</feature>
<dbReference type="Pfam" id="PF03540">
    <property type="entry name" value="TAF10"/>
    <property type="match status" value="1"/>
</dbReference>
<dbReference type="PANTHER" id="PTHR21242">
    <property type="entry name" value="TRANSCRIPTION INITIATION FACTOR TFIID SUBUNIT 10"/>
    <property type="match status" value="1"/>
</dbReference>
<evidence type="ECO:0000313" key="7">
    <source>
        <dbReference type="EMBL" id="KAF6006740.1"/>
    </source>
</evidence>
<proteinExistence type="inferred from homology"/>
<dbReference type="Proteomes" id="UP000568158">
    <property type="component" value="Unassembled WGS sequence"/>
</dbReference>
<reference evidence="7 10" key="2">
    <citation type="journal article" date="2020" name="Appl. Microbiol. Biotechnol.">
        <title>Targeted gene deletion in Brettanomyces bruxellensis with an expression-free CRISPR-Cas9 system.</title>
        <authorList>
            <person name="Varela C."/>
            <person name="Bartel C."/>
            <person name="Onetto C."/>
            <person name="Borneman A."/>
        </authorList>
    </citation>
    <scope>NUCLEOTIDE SEQUENCE [LARGE SCALE GENOMIC DNA]</scope>
    <source>
        <strain evidence="7 10">AWRI1613</strain>
    </source>
</reference>
<keyword evidence="2" id="KW-0805">Transcription regulation</keyword>
<feature type="region of interest" description="Disordered" evidence="6">
    <location>
        <begin position="376"/>
        <end position="410"/>
    </location>
</feature>
<keyword evidence="3" id="KW-0804">Transcription</keyword>
<dbReference type="EMBL" id="JABCYN010000047">
    <property type="protein sequence ID" value="KAF6006740.1"/>
    <property type="molecule type" value="Genomic_DNA"/>
</dbReference>
<protein>
    <submittedName>
        <fullName evidence="8">DEBR0S8_00936g1_1</fullName>
    </submittedName>
</protein>
<dbReference type="CDD" id="cd07982">
    <property type="entry name" value="HFD_TAF10"/>
    <property type="match status" value="1"/>
</dbReference>
<feature type="compositionally biased region" description="Acidic residues" evidence="6">
    <location>
        <begin position="197"/>
        <end position="206"/>
    </location>
</feature>
<comment type="similarity">
    <text evidence="5">Belongs to the TAF10 family.</text>
</comment>
<keyword evidence="9" id="KW-1185">Reference proteome</keyword>
<accession>A0A7D9H523</accession>
<dbReference type="PANTHER" id="PTHR21242:SF0">
    <property type="entry name" value="TRANSCRIPTION INITIATION FACTOR TFIID SUBUNIT 10"/>
    <property type="match status" value="1"/>
</dbReference>
<keyword evidence="4" id="KW-0539">Nucleus</keyword>
<gene>
    <name evidence="8" type="ORF">DEBR0S8_00936G</name>
    <name evidence="7" type="ORF">HII12_004934</name>
</gene>
<feature type="compositionally biased region" description="Basic and acidic residues" evidence="6">
    <location>
        <begin position="1"/>
        <end position="29"/>
    </location>
</feature>
<name>A0A7D9H523_DEKBR</name>
<feature type="compositionally biased region" description="Basic and acidic residues" evidence="6">
    <location>
        <begin position="130"/>
        <end position="172"/>
    </location>
</feature>
<evidence type="ECO:0000256" key="2">
    <source>
        <dbReference type="ARBA" id="ARBA00023015"/>
    </source>
</evidence>
<dbReference type="PRINTS" id="PR01443">
    <property type="entry name" value="TFIID30KDSUB"/>
</dbReference>
<dbReference type="AlphaFoldDB" id="A0A7D9H523"/>